<name>A0A0D2BEU2_9EURO</name>
<dbReference type="OrthoDB" id="1879366at2759"/>
<dbReference type="FunFam" id="3.40.50.720:FF:000039">
    <property type="entry name" value="Alcohol dehydrogenase AdhP"/>
    <property type="match status" value="1"/>
</dbReference>
<keyword evidence="3 7" id="KW-0479">Metal-binding</keyword>
<dbReference type="PROSITE" id="PS00059">
    <property type="entry name" value="ADH_ZINC"/>
    <property type="match status" value="1"/>
</dbReference>
<dbReference type="SUPFAM" id="SSF50129">
    <property type="entry name" value="GroES-like"/>
    <property type="match status" value="1"/>
</dbReference>
<organism evidence="9 10">
    <name type="scientific">Exophiala spinifera</name>
    <dbReference type="NCBI Taxonomy" id="91928"/>
    <lineage>
        <taxon>Eukaryota</taxon>
        <taxon>Fungi</taxon>
        <taxon>Dikarya</taxon>
        <taxon>Ascomycota</taxon>
        <taxon>Pezizomycotina</taxon>
        <taxon>Eurotiomycetes</taxon>
        <taxon>Chaetothyriomycetidae</taxon>
        <taxon>Chaetothyriales</taxon>
        <taxon>Herpotrichiellaceae</taxon>
        <taxon>Exophiala</taxon>
    </lineage>
</organism>
<dbReference type="SMART" id="SM00829">
    <property type="entry name" value="PKS_ER"/>
    <property type="match status" value="1"/>
</dbReference>
<dbReference type="VEuPathDB" id="FungiDB:PV08_04326"/>
<comment type="cofactor">
    <cofactor evidence="1 7">
        <name>Zn(2+)</name>
        <dbReference type="ChEBI" id="CHEBI:29105"/>
    </cofactor>
</comment>
<dbReference type="InterPro" id="IPR036291">
    <property type="entry name" value="NAD(P)-bd_dom_sf"/>
</dbReference>
<accession>A0A0D2BEU2</accession>
<dbReference type="GeneID" id="27331409"/>
<dbReference type="GO" id="GO:0008270">
    <property type="term" value="F:zinc ion binding"/>
    <property type="evidence" value="ECO:0007669"/>
    <property type="project" value="InterPro"/>
</dbReference>
<sequence length="392" mass="41521">MEAPDIPTQHKALVYDNPGSISTKIQYVDTPRPGVGEVLVKLTHSGLCHSDMAIMTNRWTARIEPTPKGQIGGHEGVGEIVAFGPGAEDQISGLKLGSRVGIKWMAYACCNCIICLAGLDSYLSIHCSGAYVCWQGLREAEFRKVSSTDNVVDRYFYPGTFQQYAIAPAHYVTPIPDGVPSDMAAPLLCAGLTVYSALRKAGAEPGDPVLILGSGGGLGHLALQIGSNGMGYRMMGVDMGDKETISRECGAEDFFDLAKYGQGGEETLASDVKAATGGRGVAAVIVCTGHNAAYAQALSLVRIGGTVVCVGIPEGGEVAMPNATPSQFIYLNAKVVGSSVGNRLEAIQLMELAARGKVKTHFQTKKLEDAAEVFELMDKNHLRGRIVFDLHA</sequence>
<reference evidence="9 10" key="1">
    <citation type="submission" date="2015-01" db="EMBL/GenBank/DDBJ databases">
        <title>The Genome Sequence of Exophiala spinifera CBS89968.</title>
        <authorList>
            <consortium name="The Broad Institute Genomics Platform"/>
            <person name="Cuomo C."/>
            <person name="de Hoog S."/>
            <person name="Gorbushina A."/>
            <person name="Stielow B."/>
            <person name="Teixiera M."/>
            <person name="Abouelleil A."/>
            <person name="Chapman S.B."/>
            <person name="Priest M."/>
            <person name="Young S.K."/>
            <person name="Wortman J."/>
            <person name="Nusbaum C."/>
            <person name="Birren B."/>
        </authorList>
    </citation>
    <scope>NUCLEOTIDE SEQUENCE [LARGE SCALE GENOMIC DNA]</scope>
    <source>
        <strain evidence="9 10">CBS 89968</strain>
    </source>
</reference>
<evidence type="ECO:0000256" key="1">
    <source>
        <dbReference type="ARBA" id="ARBA00001947"/>
    </source>
</evidence>
<dbReference type="InterPro" id="IPR020843">
    <property type="entry name" value="ER"/>
</dbReference>
<gene>
    <name evidence="9" type="ORF">PV08_04326</name>
</gene>
<evidence type="ECO:0000256" key="4">
    <source>
        <dbReference type="ARBA" id="ARBA00022833"/>
    </source>
</evidence>
<evidence type="ECO:0000256" key="2">
    <source>
        <dbReference type="ARBA" id="ARBA00008072"/>
    </source>
</evidence>
<feature type="domain" description="Enoyl reductase (ER)" evidence="8">
    <location>
        <begin position="19"/>
        <end position="388"/>
    </location>
</feature>
<dbReference type="InterPro" id="IPR013154">
    <property type="entry name" value="ADH-like_N"/>
</dbReference>
<dbReference type="InterPro" id="IPR002364">
    <property type="entry name" value="Quin_OxRdtase/zeta-crystal_CS"/>
</dbReference>
<dbReference type="CDD" id="cd08297">
    <property type="entry name" value="CAD3"/>
    <property type="match status" value="1"/>
</dbReference>
<evidence type="ECO:0000313" key="10">
    <source>
        <dbReference type="Proteomes" id="UP000053328"/>
    </source>
</evidence>
<evidence type="ECO:0000256" key="6">
    <source>
        <dbReference type="ARBA" id="ARBA00023027"/>
    </source>
</evidence>
<keyword evidence="4 7" id="KW-0862">Zinc</keyword>
<dbReference type="EMBL" id="KN847494">
    <property type="protein sequence ID" value="KIW17135.1"/>
    <property type="molecule type" value="Genomic_DNA"/>
</dbReference>
<dbReference type="PANTHER" id="PTHR42940">
    <property type="entry name" value="ALCOHOL DEHYDROGENASE 1-RELATED"/>
    <property type="match status" value="1"/>
</dbReference>
<comment type="similarity">
    <text evidence="2 7">Belongs to the zinc-containing alcohol dehydrogenase family.</text>
</comment>
<keyword evidence="10" id="KW-1185">Reference proteome</keyword>
<evidence type="ECO:0000259" key="8">
    <source>
        <dbReference type="SMART" id="SM00829"/>
    </source>
</evidence>
<dbReference type="Gene3D" id="3.90.180.10">
    <property type="entry name" value="Medium-chain alcohol dehydrogenases, catalytic domain"/>
    <property type="match status" value="1"/>
</dbReference>
<dbReference type="Pfam" id="PF08240">
    <property type="entry name" value="ADH_N"/>
    <property type="match status" value="1"/>
</dbReference>
<evidence type="ECO:0000256" key="7">
    <source>
        <dbReference type="RuleBase" id="RU361277"/>
    </source>
</evidence>
<evidence type="ECO:0000256" key="3">
    <source>
        <dbReference type="ARBA" id="ARBA00022723"/>
    </source>
</evidence>
<keyword evidence="5" id="KW-0560">Oxidoreductase</keyword>
<dbReference type="Proteomes" id="UP000053328">
    <property type="component" value="Unassembled WGS sequence"/>
</dbReference>
<dbReference type="PANTHER" id="PTHR42940:SF5">
    <property type="entry name" value="ALCOHOL DEHYDROGENASE 2"/>
    <property type="match status" value="1"/>
</dbReference>
<dbReference type="Pfam" id="PF00107">
    <property type="entry name" value="ADH_zinc_N"/>
    <property type="match status" value="1"/>
</dbReference>
<dbReference type="SUPFAM" id="SSF51735">
    <property type="entry name" value="NAD(P)-binding Rossmann-fold domains"/>
    <property type="match status" value="1"/>
</dbReference>
<proteinExistence type="inferred from homology"/>
<dbReference type="HOGENOM" id="CLU_026673_20_1_1"/>
<dbReference type="InterPro" id="IPR013149">
    <property type="entry name" value="ADH-like_C"/>
</dbReference>
<dbReference type="GO" id="GO:0005737">
    <property type="term" value="C:cytoplasm"/>
    <property type="evidence" value="ECO:0007669"/>
    <property type="project" value="TreeGrafter"/>
</dbReference>
<dbReference type="InterPro" id="IPR011032">
    <property type="entry name" value="GroES-like_sf"/>
</dbReference>
<dbReference type="InterPro" id="IPR002328">
    <property type="entry name" value="ADH_Zn_CS"/>
</dbReference>
<dbReference type="Gene3D" id="3.40.50.720">
    <property type="entry name" value="NAD(P)-binding Rossmann-like Domain"/>
    <property type="match status" value="1"/>
</dbReference>
<protein>
    <recommendedName>
        <fullName evidence="8">Enoyl reductase (ER) domain-containing protein</fullName>
    </recommendedName>
</protein>
<evidence type="ECO:0000256" key="5">
    <source>
        <dbReference type="ARBA" id="ARBA00023002"/>
    </source>
</evidence>
<dbReference type="AlphaFoldDB" id="A0A0D2BEU2"/>
<dbReference type="RefSeq" id="XP_016237351.1">
    <property type="nucleotide sequence ID" value="XM_016378674.1"/>
</dbReference>
<dbReference type="GO" id="GO:0004022">
    <property type="term" value="F:alcohol dehydrogenase (NAD+) activity"/>
    <property type="evidence" value="ECO:0007669"/>
    <property type="project" value="TreeGrafter"/>
</dbReference>
<keyword evidence="6" id="KW-0520">NAD</keyword>
<evidence type="ECO:0000313" key="9">
    <source>
        <dbReference type="EMBL" id="KIW17135.1"/>
    </source>
</evidence>
<dbReference type="STRING" id="91928.A0A0D2BEU2"/>
<dbReference type="PROSITE" id="PS01162">
    <property type="entry name" value="QOR_ZETA_CRYSTAL"/>
    <property type="match status" value="1"/>
</dbReference>